<evidence type="ECO:0000313" key="2">
    <source>
        <dbReference type="Proteomes" id="UP000234181"/>
    </source>
</evidence>
<name>A0ABY1TL60_XANCH</name>
<evidence type="ECO:0000313" key="1">
    <source>
        <dbReference type="EMBL" id="SON75817.1"/>
    </source>
</evidence>
<dbReference type="EMBL" id="OCYT01000010">
    <property type="protein sequence ID" value="SON75817.1"/>
    <property type="molecule type" value="Genomic_DNA"/>
</dbReference>
<sequence>MMAGRNLQKIFTNSKLSKFWFFLHESLPASFSSKLAVDAINTLVVRLEPFDLHRRMK</sequence>
<evidence type="ECO:0008006" key="3">
    <source>
        <dbReference type="Google" id="ProtNLM"/>
    </source>
</evidence>
<accession>A0ABY1TL60</accession>
<keyword evidence="2" id="KW-1185">Reference proteome</keyword>
<proteinExistence type="predicted"/>
<gene>
    <name evidence="1" type="ORF">XAP6984_1070003</name>
</gene>
<comment type="caution">
    <text evidence="1">The sequence shown here is derived from an EMBL/GenBank/DDBJ whole genome shotgun (WGS) entry which is preliminary data.</text>
</comment>
<organism evidence="1 2">
    <name type="scientific">Xanthomonas campestris pv. phaseoli</name>
    <dbReference type="NCBI Taxonomy" id="317013"/>
    <lineage>
        <taxon>Bacteria</taxon>
        <taxon>Pseudomonadati</taxon>
        <taxon>Pseudomonadota</taxon>
        <taxon>Gammaproteobacteria</taxon>
        <taxon>Lysobacterales</taxon>
        <taxon>Lysobacteraceae</taxon>
        <taxon>Xanthomonas</taxon>
    </lineage>
</organism>
<reference evidence="1 2" key="1">
    <citation type="submission" date="2017-10" db="EMBL/GenBank/DDBJ databases">
        <authorList>
            <person name="Regsiter A."/>
            <person name="William W."/>
        </authorList>
    </citation>
    <scope>NUCLEOTIDE SEQUENCE [LARGE SCALE GENOMIC DNA]</scope>
    <source>
        <strain evidence="1 2">CFBP6984</strain>
    </source>
</reference>
<protein>
    <recommendedName>
        <fullName evidence="3">Transposase</fullName>
    </recommendedName>
</protein>
<dbReference type="Proteomes" id="UP000234181">
    <property type="component" value="Unassembled WGS sequence"/>
</dbReference>